<dbReference type="PROSITE" id="PS51741">
    <property type="entry name" value="F_BAR"/>
    <property type="match status" value="1"/>
</dbReference>
<feature type="region of interest" description="Disordered" evidence="15">
    <location>
        <begin position="454"/>
        <end position="501"/>
    </location>
</feature>
<evidence type="ECO:0000256" key="8">
    <source>
        <dbReference type="ARBA" id="ARBA00030785"/>
    </source>
</evidence>
<keyword evidence="20" id="KW-1185">Reference proteome</keyword>
<feature type="compositionally biased region" description="Pro residues" evidence="15">
    <location>
        <begin position="564"/>
        <end position="578"/>
    </location>
</feature>
<dbReference type="SUPFAM" id="SSF103657">
    <property type="entry name" value="BAR/IMD domain-like"/>
    <property type="match status" value="1"/>
</dbReference>
<dbReference type="InterPro" id="IPR001452">
    <property type="entry name" value="SH3_domain"/>
</dbReference>
<evidence type="ECO:0000256" key="9">
    <source>
        <dbReference type="ARBA" id="ARBA00054085"/>
    </source>
</evidence>
<evidence type="ECO:0000256" key="7">
    <source>
        <dbReference type="ARBA" id="ARBA00029697"/>
    </source>
</evidence>
<dbReference type="PANTHER" id="PTHR15735:SF21">
    <property type="entry name" value="PROTEIN NERVOUS WRECK"/>
    <property type="match status" value="1"/>
</dbReference>
<evidence type="ECO:0000256" key="2">
    <source>
        <dbReference type="ARBA" id="ARBA00017350"/>
    </source>
</evidence>
<dbReference type="STRING" id="1392250.A0A2I2FRS6"/>
<evidence type="ECO:0000313" key="19">
    <source>
        <dbReference type="EMBL" id="PLB43334.1"/>
    </source>
</evidence>
<dbReference type="PRINTS" id="PR00499">
    <property type="entry name" value="P67PHOX"/>
</dbReference>
<evidence type="ECO:0000256" key="13">
    <source>
        <dbReference type="PROSITE-ProRule" id="PRU01077"/>
    </source>
</evidence>
<evidence type="ECO:0000256" key="3">
    <source>
        <dbReference type="ARBA" id="ARBA00022443"/>
    </source>
</evidence>
<dbReference type="Pfam" id="PF00130">
    <property type="entry name" value="C1_1"/>
    <property type="match status" value="1"/>
</dbReference>
<feature type="compositionally biased region" description="Basic and acidic residues" evidence="15">
    <location>
        <begin position="460"/>
        <end position="474"/>
    </location>
</feature>
<dbReference type="GO" id="GO:0046872">
    <property type="term" value="F:metal ion binding"/>
    <property type="evidence" value="ECO:0007669"/>
    <property type="project" value="UniProtKB-KW"/>
</dbReference>
<dbReference type="AlphaFoldDB" id="A0A2I2FRS6"/>
<feature type="domain" description="Phorbol-ester/DAG-type" evidence="17">
    <location>
        <begin position="406"/>
        <end position="456"/>
    </location>
</feature>
<keyword evidence="4" id="KW-0479">Metal-binding</keyword>
<dbReference type="InterPro" id="IPR001060">
    <property type="entry name" value="FCH_dom"/>
</dbReference>
<dbReference type="Pfam" id="PF00611">
    <property type="entry name" value="FCH"/>
    <property type="match status" value="1"/>
</dbReference>
<dbReference type="OrthoDB" id="8783038at2759"/>
<dbReference type="PROSITE" id="PS50081">
    <property type="entry name" value="ZF_DAG_PE_2"/>
    <property type="match status" value="1"/>
</dbReference>
<evidence type="ECO:0000256" key="10">
    <source>
        <dbReference type="ARBA" id="ARBA00061387"/>
    </source>
</evidence>
<dbReference type="CDD" id="cd20824">
    <property type="entry name" value="C1_SpBZZ1-like"/>
    <property type="match status" value="1"/>
</dbReference>
<proteinExistence type="inferred from homology"/>
<dbReference type="FunFam" id="2.30.30.40:FF:000161">
    <property type="entry name" value="Actin polymerization protein Bzz1"/>
    <property type="match status" value="1"/>
</dbReference>
<feature type="coiled-coil region" evidence="14">
    <location>
        <begin position="322"/>
        <end position="349"/>
    </location>
</feature>
<feature type="compositionally biased region" description="Pro residues" evidence="15">
    <location>
        <begin position="534"/>
        <end position="548"/>
    </location>
</feature>
<feature type="region of interest" description="Disordered" evidence="15">
    <location>
        <begin position="518"/>
        <end position="588"/>
    </location>
</feature>
<dbReference type="Pfam" id="PF14604">
    <property type="entry name" value="SH3_9"/>
    <property type="match status" value="2"/>
</dbReference>
<dbReference type="FunFam" id="1.20.1270.60:FF:000060">
    <property type="entry name" value="Actin polymerization protein Bzz1"/>
    <property type="match status" value="1"/>
</dbReference>
<dbReference type="InterPro" id="IPR046349">
    <property type="entry name" value="C1-like_sf"/>
</dbReference>
<dbReference type="GO" id="GO:0030833">
    <property type="term" value="P:regulation of actin filament polymerization"/>
    <property type="evidence" value="ECO:0007669"/>
    <property type="project" value="TreeGrafter"/>
</dbReference>
<name>A0A2I2FRS6_9EURO</name>
<comment type="function">
    <text evidence="9">Plays a role in endocytosis and trafficking to the vacuole. Functions with type I myosins to restore polarity of the actin cytoskeleton after NaCl stress.</text>
</comment>
<dbReference type="EMBL" id="MSFO01000011">
    <property type="protein sequence ID" value="PLB43334.1"/>
    <property type="molecule type" value="Genomic_DNA"/>
</dbReference>
<dbReference type="GO" id="GO:0030864">
    <property type="term" value="C:cortical actin cytoskeleton"/>
    <property type="evidence" value="ECO:0007669"/>
    <property type="project" value="UniProtKB-ARBA"/>
</dbReference>
<feature type="domain" description="SH3" evidence="16">
    <location>
        <begin position="688"/>
        <end position="746"/>
    </location>
</feature>
<dbReference type="PROSITE" id="PS00479">
    <property type="entry name" value="ZF_DAG_PE_1"/>
    <property type="match status" value="1"/>
</dbReference>
<dbReference type="GO" id="GO:0045010">
    <property type="term" value="P:actin nucleation"/>
    <property type="evidence" value="ECO:0007669"/>
    <property type="project" value="UniProtKB-ARBA"/>
</dbReference>
<keyword evidence="3 12" id="KW-0728">SH3 domain</keyword>
<evidence type="ECO:0000259" key="16">
    <source>
        <dbReference type="PROSITE" id="PS50002"/>
    </source>
</evidence>
<evidence type="ECO:0000256" key="1">
    <source>
        <dbReference type="ARBA" id="ARBA00016255"/>
    </source>
</evidence>
<evidence type="ECO:0000256" key="14">
    <source>
        <dbReference type="SAM" id="Coils"/>
    </source>
</evidence>
<feature type="compositionally biased region" description="Low complexity" evidence="15">
    <location>
        <begin position="518"/>
        <end position="533"/>
    </location>
</feature>
<evidence type="ECO:0000256" key="5">
    <source>
        <dbReference type="ARBA" id="ARBA00022833"/>
    </source>
</evidence>
<dbReference type="InterPro" id="IPR027267">
    <property type="entry name" value="AH/BAR_dom_sf"/>
</dbReference>
<dbReference type="SUPFAM" id="SSF50044">
    <property type="entry name" value="SH3-domain"/>
    <property type="match status" value="2"/>
</dbReference>
<dbReference type="SMART" id="SM00326">
    <property type="entry name" value="SH3"/>
    <property type="match status" value="2"/>
</dbReference>
<dbReference type="RefSeq" id="XP_024698636.1">
    <property type="nucleotide sequence ID" value="XM_024855223.1"/>
</dbReference>
<protein>
    <recommendedName>
        <fullName evidence="2">High osmolarity signaling protein SHO1</fullName>
    </recommendedName>
    <alternativeName>
        <fullName evidence="1">High osmolarity signaling protein sho1</fullName>
    </alternativeName>
    <alternativeName>
        <fullName evidence="7 8">Osmosensor SHO1</fullName>
    </alternativeName>
    <alternativeName>
        <fullName evidence="11">Protein BZZ1</fullName>
    </alternativeName>
</protein>
<comment type="similarity">
    <text evidence="10">Belongs to the BZZ1 family.</text>
</comment>
<evidence type="ECO:0000256" key="6">
    <source>
        <dbReference type="ARBA" id="ARBA00023054"/>
    </source>
</evidence>
<dbReference type="Gene3D" id="3.30.60.20">
    <property type="match status" value="1"/>
</dbReference>
<keyword evidence="6 13" id="KW-0175">Coiled coil</keyword>
<dbReference type="VEuPathDB" id="FungiDB:P170DRAFT_514582"/>
<dbReference type="CDD" id="cd11912">
    <property type="entry name" value="SH3_Bzz1_1"/>
    <property type="match status" value="1"/>
</dbReference>
<dbReference type="Gene3D" id="2.30.30.40">
    <property type="entry name" value="SH3 Domains"/>
    <property type="match status" value="2"/>
</dbReference>
<dbReference type="GeneID" id="36562929"/>
<evidence type="ECO:0000256" key="11">
    <source>
        <dbReference type="ARBA" id="ARBA00074946"/>
    </source>
</evidence>
<gene>
    <name evidence="19" type="ORF">P170DRAFT_514582</name>
</gene>
<comment type="caution">
    <text evidence="19">The sequence shown here is derived from an EMBL/GenBank/DDBJ whole genome shotgun (WGS) entry which is preliminary data.</text>
</comment>
<keyword evidence="5" id="KW-0862">Zinc</keyword>
<dbReference type="Proteomes" id="UP000234275">
    <property type="component" value="Unassembled WGS sequence"/>
</dbReference>
<dbReference type="InterPro" id="IPR020454">
    <property type="entry name" value="DAG/PE-bd"/>
</dbReference>
<evidence type="ECO:0000313" key="20">
    <source>
        <dbReference type="Proteomes" id="UP000234275"/>
    </source>
</evidence>
<dbReference type="FunFam" id="3.30.60.20:FF:000040">
    <property type="entry name" value="Actin polymerization protein Bzz1"/>
    <property type="match status" value="1"/>
</dbReference>
<dbReference type="PRINTS" id="PR00008">
    <property type="entry name" value="DAGPEDOMAIN"/>
</dbReference>
<dbReference type="SMART" id="SM00055">
    <property type="entry name" value="FCH"/>
    <property type="match status" value="1"/>
</dbReference>
<evidence type="ECO:0000259" key="18">
    <source>
        <dbReference type="PROSITE" id="PS51741"/>
    </source>
</evidence>
<dbReference type="PROSITE" id="PS50002">
    <property type="entry name" value="SH3"/>
    <property type="match status" value="2"/>
</dbReference>
<evidence type="ECO:0000256" key="12">
    <source>
        <dbReference type="PROSITE-ProRule" id="PRU00192"/>
    </source>
</evidence>
<evidence type="ECO:0000256" key="15">
    <source>
        <dbReference type="SAM" id="MobiDB-lite"/>
    </source>
</evidence>
<dbReference type="InterPro" id="IPR031160">
    <property type="entry name" value="F_BAR_dom"/>
</dbReference>
<dbReference type="InterPro" id="IPR002219">
    <property type="entry name" value="PKC_DAG/PE"/>
</dbReference>
<feature type="domain" description="SH3" evidence="16">
    <location>
        <begin position="582"/>
        <end position="641"/>
    </location>
</feature>
<evidence type="ECO:0000256" key="4">
    <source>
        <dbReference type="ARBA" id="ARBA00022723"/>
    </source>
</evidence>
<evidence type="ECO:0000259" key="17">
    <source>
        <dbReference type="PROSITE" id="PS50081"/>
    </source>
</evidence>
<dbReference type="InterPro" id="IPR036028">
    <property type="entry name" value="SH3-like_dom_sf"/>
</dbReference>
<dbReference type="SUPFAM" id="SSF57889">
    <property type="entry name" value="Cysteine-rich domain"/>
    <property type="match status" value="1"/>
</dbReference>
<dbReference type="PANTHER" id="PTHR15735">
    <property type="entry name" value="FCH AND DOUBLE SH3 DOMAINS PROTEIN"/>
    <property type="match status" value="1"/>
</dbReference>
<dbReference type="SMART" id="SM00109">
    <property type="entry name" value="C1"/>
    <property type="match status" value="1"/>
</dbReference>
<sequence>MAAEAAPHFGAELKDAFKPVNNWVFNGISWLDEIQQFYRERSAIEKEYAAKLSGLCKKYYDRKAKKISTLSVGDTPSMTPGSLESASLTTWTTQLTAVESHASERDQFANDLVAQVAEPLKQAATQYEELRKCHVDFHAKLEKERDSSYSDLKKAKGKYDGACQEVEAKRKKMESSFDHGKAKAQTAYQQQILEMNNVKNTYLISINVTNKMKERFYHEYVPELLDGLQDLNETRVTKLNTLWSHAALLEKNSLSNSVNHMANLINEIPRNQPHLDSLMFLRHNVTQSQEPPSLGFEPSPIWHDDEALITDESAKVFLRNVLSNSKTQVRELRVEADQKRRTVENAKRIRINIQKGTDKRNEVEVVRSIFFLQEGLHEVDRKRLTAEVETSTIISVVGDLSLGAKNHNFKSQTFKIPTNCDLCGERIWGLSAKGFDCRDCGYTCHSKCQMKVPAECPGEQSKEEKKKLKAERQEQAGATPALDLEPSASPSAAPSLTRKDTMNSLSSGYAVSANRSLSNAASLPPPAELAAPASPAPTPPTPASPAPAPVQETKPAAKRNRVLAPPPAQYISPPPVDPTPKSGEQRGKMLYPYQAGGADEVTVNEGDDVVIVEPDDGGWMRVRAGASEGLVPTSYVELAPAPSPASASPGFTDRPGSVYSNSSASLAGSSGAAAKRVGPAVAPRRGAKKVQYVEAMYDYEARSDMEWNMVEGDRFVLVSRDGGDGWADVERGGVTKSVPANYIQEV</sequence>
<dbReference type="Gene3D" id="1.20.1270.60">
    <property type="entry name" value="Arfaptin homology (AH) domain/BAR domain"/>
    <property type="match status" value="1"/>
</dbReference>
<organism evidence="19 20">
    <name type="scientific">Aspergillus steynii IBT 23096</name>
    <dbReference type="NCBI Taxonomy" id="1392250"/>
    <lineage>
        <taxon>Eukaryota</taxon>
        <taxon>Fungi</taxon>
        <taxon>Dikarya</taxon>
        <taxon>Ascomycota</taxon>
        <taxon>Pezizomycotina</taxon>
        <taxon>Eurotiomycetes</taxon>
        <taxon>Eurotiomycetidae</taxon>
        <taxon>Eurotiales</taxon>
        <taxon>Aspergillaceae</taxon>
        <taxon>Aspergillus</taxon>
        <taxon>Aspergillus subgen. Circumdati</taxon>
    </lineage>
</organism>
<feature type="compositionally biased region" description="Low complexity" evidence="15">
    <location>
        <begin position="480"/>
        <end position="496"/>
    </location>
</feature>
<accession>A0A2I2FRS6</accession>
<reference evidence="19 20" key="1">
    <citation type="submission" date="2016-12" db="EMBL/GenBank/DDBJ databases">
        <title>The genomes of Aspergillus section Nigri reveals drivers in fungal speciation.</title>
        <authorList>
            <consortium name="DOE Joint Genome Institute"/>
            <person name="Vesth T.C."/>
            <person name="Nybo J."/>
            <person name="Theobald S."/>
            <person name="Brandl J."/>
            <person name="Frisvad J.C."/>
            <person name="Nielsen K.F."/>
            <person name="Lyhne E.K."/>
            <person name="Kogle M.E."/>
            <person name="Kuo A."/>
            <person name="Riley R."/>
            <person name="Clum A."/>
            <person name="Nolan M."/>
            <person name="Lipzen A."/>
            <person name="Salamov A."/>
            <person name="Henrissat B."/>
            <person name="Wiebenga A."/>
            <person name="De Vries R.P."/>
            <person name="Grigoriev I.V."/>
            <person name="Mortensen U.H."/>
            <person name="Andersen M.R."/>
            <person name="Baker S.E."/>
        </authorList>
    </citation>
    <scope>NUCLEOTIDE SEQUENCE [LARGE SCALE GENOMIC DNA]</scope>
    <source>
        <strain evidence="19 20">IBT 23096</strain>
    </source>
</reference>
<dbReference type="InterPro" id="IPR035459">
    <property type="entry name" value="Bzz1_SH3_1"/>
</dbReference>
<feature type="domain" description="F-BAR" evidence="18">
    <location>
        <begin position="7"/>
        <end position="276"/>
    </location>
</feature>